<dbReference type="Pfam" id="PF02371">
    <property type="entry name" value="Transposase_20"/>
    <property type="match status" value="1"/>
</dbReference>
<feature type="domain" description="Transposase IS110-like N-terminal" evidence="1">
    <location>
        <begin position="7"/>
        <end position="144"/>
    </location>
</feature>
<dbReference type="PANTHER" id="PTHR33055:SF13">
    <property type="entry name" value="TRANSPOSASE"/>
    <property type="match status" value="1"/>
</dbReference>
<gene>
    <name evidence="3" type="ORF">HY834_16675</name>
</gene>
<dbReference type="GO" id="GO:0003677">
    <property type="term" value="F:DNA binding"/>
    <property type="evidence" value="ECO:0007669"/>
    <property type="project" value="InterPro"/>
</dbReference>
<dbReference type="InterPro" id="IPR003346">
    <property type="entry name" value="Transposase_20"/>
</dbReference>
<dbReference type="EMBL" id="JACRAF010000053">
    <property type="protein sequence ID" value="MBI4923377.1"/>
    <property type="molecule type" value="Genomic_DNA"/>
</dbReference>
<dbReference type="NCBIfam" id="NF033542">
    <property type="entry name" value="transpos_IS110"/>
    <property type="match status" value="1"/>
</dbReference>
<accession>A0A933P0A1</accession>
<dbReference type="InterPro" id="IPR047650">
    <property type="entry name" value="Transpos_IS110"/>
</dbReference>
<dbReference type="GO" id="GO:0004803">
    <property type="term" value="F:transposase activity"/>
    <property type="evidence" value="ECO:0007669"/>
    <property type="project" value="InterPro"/>
</dbReference>
<name>A0A933P0A1_9HYPH</name>
<dbReference type="Proteomes" id="UP000782610">
    <property type="component" value="Unassembled WGS sequence"/>
</dbReference>
<sequence length="312" mass="34152">MTDKPIIGIDVSKNWLDIAIAGGKGADRLPNTAEAIGAFVDRFATIGLVAFEPTGGYERCLRQVLQSRGIDFVRVHPNELIGYRRARGLKAKTDALDAVLIASFARDELIGRPRHNSAYPDEVLQALCARRRQLVDLLQAERCRRQLADAAVHESIDTMIAALEAGLANIGQRIEERIEVNPELLARSRLLQSFKGVGPVTAMTLIADLPELGACSAKQIASLVGLAPITRQSGKISYAAHVGRGRPSVRRVLFNVARTGILYNPVLRDFYTRLVQTNRRPGKVALTAVMRKTIVILNAMATQNSAWSQQTP</sequence>
<evidence type="ECO:0000313" key="3">
    <source>
        <dbReference type="EMBL" id="MBI4923377.1"/>
    </source>
</evidence>
<proteinExistence type="predicted"/>
<protein>
    <submittedName>
        <fullName evidence="3">IS110 family transposase</fullName>
    </submittedName>
</protein>
<dbReference type="InterPro" id="IPR002525">
    <property type="entry name" value="Transp_IS110-like_N"/>
</dbReference>
<dbReference type="Pfam" id="PF01548">
    <property type="entry name" value="DEDD_Tnp_IS110"/>
    <property type="match status" value="1"/>
</dbReference>
<reference evidence="3" key="1">
    <citation type="submission" date="2020-07" db="EMBL/GenBank/DDBJ databases">
        <title>Huge and variable diversity of episymbiotic CPR bacteria and DPANN archaea in groundwater ecosystems.</title>
        <authorList>
            <person name="He C.Y."/>
            <person name="Keren R."/>
            <person name="Whittaker M."/>
            <person name="Farag I.F."/>
            <person name="Doudna J."/>
            <person name="Cate J.H.D."/>
            <person name="Banfield J.F."/>
        </authorList>
    </citation>
    <scope>NUCLEOTIDE SEQUENCE</scope>
    <source>
        <strain evidence="3">NC_groundwater_1586_Pr3_B-0.1um_66_15</strain>
    </source>
</reference>
<evidence type="ECO:0000259" key="1">
    <source>
        <dbReference type="Pfam" id="PF01548"/>
    </source>
</evidence>
<dbReference type="GO" id="GO:0006313">
    <property type="term" value="P:DNA transposition"/>
    <property type="evidence" value="ECO:0007669"/>
    <property type="project" value="InterPro"/>
</dbReference>
<feature type="domain" description="Transposase IS116/IS110/IS902 C-terminal" evidence="2">
    <location>
        <begin position="189"/>
        <end position="271"/>
    </location>
</feature>
<comment type="caution">
    <text evidence="3">The sequence shown here is derived from an EMBL/GenBank/DDBJ whole genome shotgun (WGS) entry which is preliminary data.</text>
</comment>
<evidence type="ECO:0000313" key="4">
    <source>
        <dbReference type="Proteomes" id="UP000782610"/>
    </source>
</evidence>
<organism evidence="3 4">
    <name type="scientific">Devosia nanyangense</name>
    <dbReference type="NCBI Taxonomy" id="1228055"/>
    <lineage>
        <taxon>Bacteria</taxon>
        <taxon>Pseudomonadati</taxon>
        <taxon>Pseudomonadota</taxon>
        <taxon>Alphaproteobacteria</taxon>
        <taxon>Hyphomicrobiales</taxon>
        <taxon>Devosiaceae</taxon>
        <taxon>Devosia</taxon>
    </lineage>
</organism>
<dbReference type="AlphaFoldDB" id="A0A933P0A1"/>
<evidence type="ECO:0000259" key="2">
    <source>
        <dbReference type="Pfam" id="PF02371"/>
    </source>
</evidence>
<dbReference type="PANTHER" id="PTHR33055">
    <property type="entry name" value="TRANSPOSASE FOR INSERTION SEQUENCE ELEMENT IS1111A"/>
    <property type="match status" value="1"/>
</dbReference>